<evidence type="ECO:0000313" key="2">
    <source>
        <dbReference type="Proteomes" id="UP000438429"/>
    </source>
</evidence>
<organism evidence="1 2">
    <name type="scientific">Scophthalmus maximus</name>
    <name type="common">Turbot</name>
    <name type="synonym">Psetta maxima</name>
    <dbReference type="NCBI Taxonomy" id="52904"/>
    <lineage>
        <taxon>Eukaryota</taxon>
        <taxon>Metazoa</taxon>
        <taxon>Chordata</taxon>
        <taxon>Craniata</taxon>
        <taxon>Vertebrata</taxon>
        <taxon>Euteleostomi</taxon>
        <taxon>Actinopterygii</taxon>
        <taxon>Neopterygii</taxon>
        <taxon>Teleostei</taxon>
        <taxon>Neoteleostei</taxon>
        <taxon>Acanthomorphata</taxon>
        <taxon>Carangaria</taxon>
        <taxon>Pleuronectiformes</taxon>
        <taxon>Pleuronectoidei</taxon>
        <taxon>Scophthalmidae</taxon>
        <taxon>Scophthalmus</taxon>
    </lineage>
</organism>
<protein>
    <submittedName>
        <fullName evidence="1">Uncharacterized protein</fullName>
    </submittedName>
</protein>
<evidence type="ECO:0000313" key="1">
    <source>
        <dbReference type="EMBL" id="KAF0039229.1"/>
    </source>
</evidence>
<gene>
    <name evidence="1" type="ORF">F2P81_007464</name>
</gene>
<dbReference type="Proteomes" id="UP000438429">
    <property type="component" value="Unassembled WGS sequence"/>
</dbReference>
<dbReference type="AlphaFoldDB" id="A0A6A4T2S1"/>
<proteinExistence type="predicted"/>
<comment type="caution">
    <text evidence="1">The sequence shown here is derived from an EMBL/GenBank/DDBJ whole genome shotgun (WGS) entry which is preliminary data.</text>
</comment>
<accession>A0A6A4T2S1</accession>
<name>A0A6A4T2S1_SCOMX</name>
<sequence length="113" mass="13138">MVDLAKPIELSSEWVVGLCEIVYPRTWHNLPADSSYFELNRVTDEPQPLVIVKFNCGGYYNRSKDLQEHLVPAVKKHDPSFEASFNNVTKWFDIRGNSLYKIRTYPPLAYMLD</sequence>
<dbReference type="EMBL" id="VEVO01000007">
    <property type="protein sequence ID" value="KAF0039229.1"/>
    <property type="molecule type" value="Genomic_DNA"/>
</dbReference>
<reference evidence="1 2" key="1">
    <citation type="submission" date="2019-06" db="EMBL/GenBank/DDBJ databases">
        <title>Draft genomes of female and male turbot (Scophthalmus maximus).</title>
        <authorList>
            <person name="Xu H."/>
            <person name="Xu X.-W."/>
            <person name="Shao C."/>
            <person name="Chen S."/>
        </authorList>
    </citation>
    <scope>NUCLEOTIDE SEQUENCE [LARGE SCALE GENOMIC DNA]</scope>
    <source>
        <strain evidence="1">Ysfricsl-2016a</strain>
        <tissue evidence="1">Blood</tissue>
    </source>
</reference>